<feature type="transmembrane region" description="Helical" evidence="1">
    <location>
        <begin position="115"/>
        <end position="134"/>
    </location>
</feature>
<evidence type="ECO:0000256" key="1">
    <source>
        <dbReference type="SAM" id="Phobius"/>
    </source>
</evidence>
<dbReference type="EMBL" id="BMUW01000001">
    <property type="protein sequence ID" value="GGZ36008.1"/>
    <property type="molecule type" value="Genomic_DNA"/>
</dbReference>
<evidence type="ECO:0000259" key="2">
    <source>
        <dbReference type="Pfam" id="PF02698"/>
    </source>
</evidence>
<dbReference type="Proteomes" id="UP000624183">
    <property type="component" value="Unassembled WGS sequence"/>
</dbReference>
<name>A0ABQ3BD42_9ACTN</name>
<evidence type="ECO:0000313" key="3">
    <source>
        <dbReference type="EMBL" id="GGZ36008.1"/>
    </source>
</evidence>
<keyword evidence="1" id="KW-1133">Transmembrane helix</keyword>
<feature type="transmembrane region" description="Helical" evidence="1">
    <location>
        <begin position="337"/>
        <end position="356"/>
    </location>
</feature>
<dbReference type="InterPro" id="IPR014729">
    <property type="entry name" value="Rossmann-like_a/b/a_fold"/>
</dbReference>
<organism evidence="3 4">
    <name type="scientific">Streptomyces rubiginosohelvolus</name>
    <dbReference type="NCBI Taxonomy" id="67362"/>
    <lineage>
        <taxon>Bacteria</taxon>
        <taxon>Bacillati</taxon>
        <taxon>Actinomycetota</taxon>
        <taxon>Actinomycetes</taxon>
        <taxon>Kitasatosporales</taxon>
        <taxon>Streptomycetaceae</taxon>
        <taxon>Streptomyces</taxon>
    </lineage>
</organism>
<feature type="transmembrane region" description="Helical" evidence="1">
    <location>
        <begin position="79"/>
        <end position="103"/>
    </location>
</feature>
<sequence length="357" mass="38768">MAGGSPQTYRRTDVPTNPRLPVIAFAPTAVFLLWFCWGVRQDRRQFRNAVLLGLTVLSLSFALLTQVDRLPDSLAVPVYALVFLVPVLAVVVLGGFLVVNGLTMVRKEGRRPANLLSGLAGIGTFAVLALVVTADYLGGSKPYRSFILAVVLITGYVAFLFLCFLVYAFLYGRIQVRGDVDFVVMLGSGLIGGERVPPLLASRLRSGLRVQQRQIARGGPAPVLLVSGGQGPDEKLPEAEAMGRWLVAEGADPDLVLEESRSRTTTENLRFSRSLMEGADERYVCVVVTNNFHAFRAAMTARKEGVRGQVIGSPTAAYFWPSATIREFVAVFWEHRIVNGALCVLLAALAVVVGMGW</sequence>
<dbReference type="InterPro" id="IPR051599">
    <property type="entry name" value="Cell_Envelope_Assoc"/>
</dbReference>
<dbReference type="PANTHER" id="PTHR30336:SF4">
    <property type="entry name" value="ENVELOPE BIOGENESIS FACTOR ELYC"/>
    <property type="match status" value="1"/>
</dbReference>
<keyword evidence="1" id="KW-0472">Membrane</keyword>
<evidence type="ECO:0000313" key="4">
    <source>
        <dbReference type="Proteomes" id="UP000624183"/>
    </source>
</evidence>
<comment type="caution">
    <text evidence="3">The sequence shown here is derived from an EMBL/GenBank/DDBJ whole genome shotgun (WGS) entry which is preliminary data.</text>
</comment>
<feature type="transmembrane region" description="Helical" evidence="1">
    <location>
        <begin position="20"/>
        <end position="37"/>
    </location>
</feature>
<dbReference type="Pfam" id="PF02698">
    <property type="entry name" value="DUF218"/>
    <property type="match status" value="1"/>
</dbReference>
<protein>
    <submittedName>
        <fullName evidence="3">Membrane protein</fullName>
    </submittedName>
</protein>
<dbReference type="Gene3D" id="3.40.50.620">
    <property type="entry name" value="HUPs"/>
    <property type="match status" value="1"/>
</dbReference>
<dbReference type="PANTHER" id="PTHR30336">
    <property type="entry name" value="INNER MEMBRANE PROTEIN, PROBABLE PERMEASE"/>
    <property type="match status" value="1"/>
</dbReference>
<gene>
    <name evidence="3" type="ORF">GCM10010328_06860</name>
</gene>
<feature type="domain" description="DUF218" evidence="2">
    <location>
        <begin position="181"/>
        <end position="326"/>
    </location>
</feature>
<proteinExistence type="predicted"/>
<keyword evidence="1" id="KW-0812">Transmembrane</keyword>
<accession>A0ABQ3BD42</accession>
<feature type="transmembrane region" description="Helical" evidence="1">
    <location>
        <begin position="146"/>
        <end position="170"/>
    </location>
</feature>
<dbReference type="InterPro" id="IPR003848">
    <property type="entry name" value="DUF218"/>
</dbReference>
<reference evidence="4" key="1">
    <citation type="journal article" date="2019" name="Int. J. Syst. Evol. Microbiol.">
        <title>The Global Catalogue of Microorganisms (GCM) 10K type strain sequencing project: providing services to taxonomists for standard genome sequencing and annotation.</title>
        <authorList>
            <consortium name="The Broad Institute Genomics Platform"/>
            <consortium name="The Broad Institute Genome Sequencing Center for Infectious Disease"/>
            <person name="Wu L."/>
            <person name="Ma J."/>
        </authorList>
    </citation>
    <scope>NUCLEOTIDE SEQUENCE [LARGE SCALE GENOMIC DNA]</scope>
    <source>
        <strain evidence="4">JCM 4602</strain>
    </source>
</reference>
<feature type="transmembrane region" description="Helical" evidence="1">
    <location>
        <begin position="49"/>
        <end position="67"/>
    </location>
</feature>
<keyword evidence="4" id="KW-1185">Reference proteome</keyword>
<dbReference type="CDD" id="cd06259">
    <property type="entry name" value="YdcF-like"/>
    <property type="match status" value="1"/>
</dbReference>